<evidence type="ECO:0000313" key="3">
    <source>
        <dbReference type="Proteomes" id="UP000321612"/>
    </source>
</evidence>
<reference evidence="3" key="1">
    <citation type="submission" date="2019-05" db="EMBL/GenBank/DDBJ databases">
        <title>Prevotella brunnea sp. nov., isolated from a wound of a patient.</title>
        <authorList>
            <person name="Buhl M."/>
        </authorList>
    </citation>
    <scope>NUCLEOTIDE SEQUENCE [LARGE SCALE GENOMIC DNA]</scope>
    <source>
        <strain evidence="3">A2672</strain>
    </source>
</reference>
<sequence length="145" mass="16734">MKFSQEYRTALYDFQHQVESKIKNNEHDATFPQRPSQLSEEELADYLFEYQAALDSAGSERSQYTIAGFLIFLPIIVLSAFPDQTLPFKGFYNVLMAIGIGLVLFLVYKILSKLNVQRKIKVVNTKYPYAKNYVDKVIDYQTVKG</sequence>
<proteinExistence type="predicted"/>
<protein>
    <submittedName>
        <fullName evidence="2">Uncharacterized protein</fullName>
    </submittedName>
</protein>
<keyword evidence="1" id="KW-1133">Transmembrane helix</keyword>
<gene>
    <name evidence="2" type="ORF">ETF27_09970</name>
</gene>
<dbReference type="Proteomes" id="UP000321612">
    <property type="component" value="Unassembled WGS sequence"/>
</dbReference>
<name>A0A5C8GB09_9BACT</name>
<keyword evidence="3" id="KW-1185">Reference proteome</keyword>
<dbReference type="EMBL" id="SDIK01000085">
    <property type="protein sequence ID" value="TXJ59056.1"/>
    <property type="molecule type" value="Genomic_DNA"/>
</dbReference>
<dbReference type="RefSeq" id="WP_130829723.1">
    <property type="nucleotide sequence ID" value="NZ_SDIK01000085.1"/>
</dbReference>
<organism evidence="2 3">
    <name type="scientific">Prevotella brunnea</name>
    <dbReference type="NCBI Taxonomy" id="2508867"/>
    <lineage>
        <taxon>Bacteria</taxon>
        <taxon>Pseudomonadati</taxon>
        <taxon>Bacteroidota</taxon>
        <taxon>Bacteroidia</taxon>
        <taxon>Bacteroidales</taxon>
        <taxon>Prevotellaceae</taxon>
        <taxon>Prevotella</taxon>
    </lineage>
</organism>
<dbReference type="OrthoDB" id="1082148at2"/>
<keyword evidence="1" id="KW-0472">Membrane</keyword>
<keyword evidence="1" id="KW-0812">Transmembrane</keyword>
<feature type="transmembrane region" description="Helical" evidence="1">
    <location>
        <begin position="64"/>
        <end position="82"/>
    </location>
</feature>
<comment type="caution">
    <text evidence="2">The sequence shown here is derived from an EMBL/GenBank/DDBJ whole genome shotgun (WGS) entry which is preliminary data.</text>
</comment>
<evidence type="ECO:0000256" key="1">
    <source>
        <dbReference type="SAM" id="Phobius"/>
    </source>
</evidence>
<dbReference type="AlphaFoldDB" id="A0A5C8GB09"/>
<accession>A0A5C8GB09</accession>
<evidence type="ECO:0000313" key="2">
    <source>
        <dbReference type="EMBL" id="TXJ59056.1"/>
    </source>
</evidence>
<feature type="transmembrane region" description="Helical" evidence="1">
    <location>
        <begin position="94"/>
        <end position="111"/>
    </location>
</feature>